<dbReference type="EMBL" id="JBBWWQ010000017">
    <property type="protein sequence ID" value="KAK8923841.1"/>
    <property type="molecule type" value="Genomic_DNA"/>
</dbReference>
<protein>
    <recommendedName>
        <fullName evidence="3">Reverse transcriptase domain-containing protein</fullName>
    </recommendedName>
</protein>
<dbReference type="AlphaFoldDB" id="A0AAP0FXW9"/>
<dbReference type="InterPro" id="IPR032567">
    <property type="entry name" value="RTL1-rel"/>
</dbReference>
<reference evidence="1 2" key="1">
    <citation type="journal article" date="2022" name="Nat. Plants">
        <title>Genomes of leafy and leafless Platanthera orchids illuminate the evolution of mycoheterotrophy.</title>
        <authorList>
            <person name="Li M.H."/>
            <person name="Liu K.W."/>
            <person name="Li Z."/>
            <person name="Lu H.C."/>
            <person name="Ye Q.L."/>
            <person name="Zhang D."/>
            <person name="Wang J.Y."/>
            <person name="Li Y.F."/>
            <person name="Zhong Z.M."/>
            <person name="Liu X."/>
            <person name="Yu X."/>
            <person name="Liu D.K."/>
            <person name="Tu X.D."/>
            <person name="Liu B."/>
            <person name="Hao Y."/>
            <person name="Liao X.Y."/>
            <person name="Jiang Y.T."/>
            <person name="Sun W.H."/>
            <person name="Chen J."/>
            <person name="Chen Y.Q."/>
            <person name="Ai Y."/>
            <person name="Zhai J.W."/>
            <person name="Wu S.S."/>
            <person name="Zhou Z."/>
            <person name="Hsiao Y.Y."/>
            <person name="Wu W.L."/>
            <person name="Chen Y.Y."/>
            <person name="Lin Y.F."/>
            <person name="Hsu J.L."/>
            <person name="Li C.Y."/>
            <person name="Wang Z.W."/>
            <person name="Zhao X."/>
            <person name="Zhong W.Y."/>
            <person name="Ma X.K."/>
            <person name="Ma L."/>
            <person name="Huang J."/>
            <person name="Chen G.Z."/>
            <person name="Huang M.Z."/>
            <person name="Huang L."/>
            <person name="Peng D.H."/>
            <person name="Luo Y.B."/>
            <person name="Zou S.Q."/>
            <person name="Chen S.P."/>
            <person name="Lan S."/>
            <person name="Tsai W.C."/>
            <person name="Van de Peer Y."/>
            <person name="Liu Z.J."/>
        </authorList>
    </citation>
    <scope>NUCLEOTIDE SEQUENCE [LARGE SCALE GENOMIC DNA]</scope>
    <source>
        <tissue evidence="1">Leaf</tissue>
    </source>
</reference>
<dbReference type="SUPFAM" id="SSF56672">
    <property type="entry name" value="DNA/RNA polymerases"/>
    <property type="match status" value="1"/>
</dbReference>
<dbReference type="Proteomes" id="UP001418222">
    <property type="component" value="Unassembled WGS sequence"/>
</dbReference>
<dbReference type="InterPro" id="IPR043128">
    <property type="entry name" value="Rev_trsase/Diguanyl_cyclase"/>
</dbReference>
<dbReference type="PANTHER" id="PTHR15503:SF45">
    <property type="entry name" value="RNA-DIRECTED DNA POLYMERASE HOMOLOG"/>
    <property type="match status" value="1"/>
</dbReference>
<evidence type="ECO:0000313" key="1">
    <source>
        <dbReference type="EMBL" id="KAK8923841.1"/>
    </source>
</evidence>
<evidence type="ECO:0000313" key="2">
    <source>
        <dbReference type="Proteomes" id="UP001418222"/>
    </source>
</evidence>
<dbReference type="CDD" id="cd01647">
    <property type="entry name" value="RT_LTR"/>
    <property type="match status" value="1"/>
</dbReference>
<dbReference type="Gene3D" id="2.40.70.10">
    <property type="entry name" value="Acid Proteases"/>
    <property type="match status" value="1"/>
</dbReference>
<accession>A0AAP0FXW9</accession>
<dbReference type="CDD" id="cd00303">
    <property type="entry name" value="retropepsin_like"/>
    <property type="match status" value="1"/>
</dbReference>
<organism evidence="1 2">
    <name type="scientific">Platanthera zijinensis</name>
    <dbReference type="NCBI Taxonomy" id="2320716"/>
    <lineage>
        <taxon>Eukaryota</taxon>
        <taxon>Viridiplantae</taxon>
        <taxon>Streptophyta</taxon>
        <taxon>Embryophyta</taxon>
        <taxon>Tracheophyta</taxon>
        <taxon>Spermatophyta</taxon>
        <taxon>Magnoliopsida</taxon>
        <taxon>Liliopsida</taxon>
        <taxon>Asparagales</taxon>
        <taxon>Orchidaceae</taxon>
        <taxon>Orchidoideae</taxon>
        <taxon>Orchideae</taxon>
        <taxon>Orchidinae</taxon>
        <taxon>Platanthera</taxon>
    </lineage>
</organism>
<evidence type="ECO:0008006" key="3">
    <source>
        <dbReference type="Google" id="ProtNLM"/>
    </source>
</evidence>
<keyword evidence="2" id="KW-1185">Reference proteome</keyword>
<sequence length="241" mass="27176">MRFVDKHRMDVDQLRDSFNIKLPSGDSVISNQGVLRCPIHLGNFLALADLIILDLADFDVILGMDWLSKYDAVIQCKAKRLDFRMDNGQPMSVYGFQDRVSPIISAVRAIASALETAFVIPRLEDVSVVREFPDVFPDSLPGLPPEREIEFVIDLEPGTRPIAKELLRCGFIRPSSSPWGAPVLFVKKKDGSMRLCIDYRELNKVTVKNRYPLPRIDDLFDQLRGSSVFSKKSIFAQATTS</sequence>
<dbReference type="Pfam" id="PF08284">
    <property type="entry name" value="RVP_2"/>
    <property type="match status" value="1"/>
</dbReference>
<dbReference type="InterPro" id="IPR043502">
    <property type="entry name" value="DNA/RNA_pol_sf"/>
</dbReference>
<gene>
    <name evidence="1" type="ORF">KSP39_PZI019286</name>
</gene>
<dbReference type="InterPro" id="IPR021109">
    <property type="entry name" value="Peptidase_aspartic_dom_sf"/>
</dbReference>
<comment type="caution">
    <text evidence="1">The sequence shown here is derived from an EMBL/GenBank/DDBJ whole genome shotgun (WGS) entry which is preliminary data.</text>
</comment>
<proteinExistence type="predicted"/>
<name>A0AAP0FXW9_9ASPA</name>
<dbReference type="Gene3D" id="3.10.10.10">
    <property type="entry name" value="HIV Type 1 Reverse Transcriptase, subunit A, domain 1"/>
    <property type="match status" value="1"/>
</dbReference>
<dbReference type="Gene3D" id="3.30.70.270">
    <property type="match status" value="1"/>
</dbReference>
<dbReference type="PANTHER" id="PTHR15503">
    <property type="entry name" value="LDOC1 RELATED"/>
    <property type="match status" value="1"/>
</dbReference>